<comment type="caution">
    <text evidence="2">The sequence shown here is derived from an EMBL/GenBank/DDBJ whole genome shotgun (WGS) entry which is preliminary data.</text>
</comment>
<reference evidence="2 3" key="1">
    <citation type="submission" date="2017-12" db="EMBL/GenBank/DDBJ databases">
        <title>Sequencing the genomes of 1000 Actinobacteria strains.</title>
        <authorList>
            <person name="Klenk H.-P."/>
        </authorList>
    </citation>
    <scope>NUCLEOTIDE SEQUENCE [LARGE SCALE GENOMIC DNA]</scope>
    <source>
        <strain evidence="2 3">DSM 44489</strain>
    </source>
</reference>
<dbReference type="RefSeq" id="WP_143875872.1">
    <property type="nucleotide sequence ID" value="NZ_PJMW01000001.1"/>
</dbReference>
<dbReference type="AlphaFoldDB" id="A0A2N3WXI9"/>
<keyword evidence="3" id="KW-1185">Reference proteome</keyword>
<organism evidence="2 3">
    <name type="scientific">Nocardia fluminea</name>
    <dbReference type="NCBI Taxonomy" id="134984"/>
    <lineage>
        <taxon>Bacteria</taxon>
        <taxon>Bacillati</taxon>
        <taxon>Actinomycetota</taxon>
        <taxon>Actinomycetes</taxon>
        <taxon>Mycobacteriales</taxon>
        <taxon>Nocardiaceae</taxon>
        <taxon>Nocardia</taxon>
    </lineage>
</organism>
<evidence type="ECO:0000313" key="3">
    <source>
        <dbReference type="Proteomes" id="UP000233766"/>
    </source>
</evidence>
<keyword evidence="1" id="KW-0732">Signal</keyword>
<gene>
    <name evidence="2" type="ORF">ATK86_0591</name>
</gene>
<feature type="signal peptide" evidence="1">
    <location>
        <begin position="1"/>
        <end position="30"/>
    </location>
</feature>
<sequence length="131" mass="14036">MTRIKYLGAAIATLALAVGIPAVTAAPAMAANEKCMDFSTPTVGGKTASVNVCWNWVSNGQGAYDGRVWGKFYDPYTNNGKIYLQARVESDRWVSFVSAGTEVANGKSFNKPYTNIKSLAFKACLTGHGCR</sequence>
<evidence type="ECO:0000313" key="2">
    <source>
        <dbReference type="EMBL" id="PKV98570.1"/>
    </source>
</evidence>
<accession>A0A2N3WXI9</accession>
<proteinExistence type="predicted"/>
<dbReference type="EMBL" id="PJMW01000001">
    <property type="protein sequence ID" value="PKV98570.1"/>
    <property type="molecule type" value="Genomic_DNA"/>
</dbReference>
<dbReference type="Proteomes" id="UP000233766">
    <property type="component" value="Unassembled WGS sequence"/>
</dbReference>
<feature type="chain" id="PRO_5014768895" description="Peptidase inhibitor family I36" evidence="1">
    <location>
        <begin position="31"/>
        <end position="131"/>
    </location>
</feature>
<protein>
    <recommendedName>
        <fullName evidence="4">Peptidase inhibitor family I36</fullName>
    </recommendedName>
</protein>
<evidence type="ECO:0008006" key="4">
    <source>
        <dbReference type="Google" id="ProtNLM"/>
    </source>
</evidence>
<name>A0A2N3WXI9_9NOCA</name>
<evidence type="ECO:0000256" key="1">
    <source>
        <dbReference type="SAM" id="SignalP"/>
    </source>
</evidence>